<keyword evidence="2 5" id="KW-0238">DNA-binding</keyword>
<dbReference type="RefSeq" id="WP_184969053.1">
    <property type="nucleotide sequence ID" value="NZ_JACHIN010000011.1"/>
</dbReference>
<dbReference type="GO" id="GO:0003677">
    <property type="term" value="F:DNA binding"/>
    <property type="evidence" value="ECO:0007669"/>
    <property type="project" value="UniProtKB-KW"/>
</dbReference>
<dbReference type="SUPFAM" id="SSF46785">
    <property type="entry name" value="Winged helix' DNA-binding domain"/>
    <property type="match status" value="1"/>
</dbReference>
<name>A0A7W8EI34_9ACTN</name>
<dbReference type="Pfam" id="PF12802">
    <property type="entry name" value="MarR_2"/>
    <property type="match status" value="1"/>
</dbReference>
<dbReference type="SMART" id="SM00347">
    <property type="entry name" value="HTH_MARR"/>
    <property type="match status" value="1"/>
</dbReference>
<protein>
    <submittedName>
        <fullName evidence="5">DNA-binding MarR family transcriptional regulator</fullName>
    </submittedName>
</protein>
<reference evidence="5 6" key="1">
    <citation type="submission" date="2020-08" db="EMBL/GenBank/DDBJ databases">
        <title>Genomic Encyclopedia of Type Strains, Phase IV (KMG-IV): sequencing the most valuable type-strain genomes for metagenomic binning, comparative biology and taxonomic classification.</title>
        <authorList>
            <person name="Goeker M."/>
        </authorList>
    </citation>
    <scope>NUCLEOTIDE SEQUENCE [LARGE SCALE GENOMIC DNA]</scope>
    <source>
        <strain evidence="5 6">DSM 45385</strain>
    </source>
</reference>
<keyword evidence="3" id="KW-0804">Transcription</keyword>
<dbReference type="AlphaFoldDB" id="A0A7W8EI34"/>
<evidence type="ECO:0000313" key="6">
    <source>
        <dbReference type="Proteomes" id="UP000568380"/>
    </source>
</evidence>
<evidence type="ECO:0000259" key="4">
    <source>
        <dbReference type="PROSITE" id="PS50995"/>
    </source>
</evidence>
<dbReference type="InterPro" id="IPR036388">
    <property type="entry name" value="WH-like_DNA-bd_sf"/>
</dbReference>
<gene>
    <name evidence="5" type="ORF">HNR40_007060</name>
</gene>
<organism evidence="5 6">
    <name type="scientific">Nonomuraea endophytica</name>
    <dbReference type="NCBI Taxonomy" id="714136"/>
    <lineage>
        <taxon>Bacteria</taxon>
        <taxon>Bacillati</taxon>
        <taxon>Actinomycetota</taxon>
        <taxon>Actinomycetes</taxon>
        <taxon>Streptosporangiales</taxon>
        <taxon>Streptosporangiaceae</taxon>
        <taxon>Nonomuraea</taxon>
    </lineage>
</organism>
<dbReference type="PRINTS" id="PR00598">
    <property type="entry name" value="HTHMARR"/>
</dbReference>
<evidence type="ECO:0000256" key="2">
    <source>
        <dbReference type="ARBA" id="ARBA00023125"/>
    </source>
</evidence>
<feature type="domain" description="HTH marR-type" evidence="4">
    <location>
        <begin position="22"/>
        <end position="157"/>
    </location>
</feature>
<dbReference type="Gene3D" id="1.10.10.10">
    <property type="entry name" value="Winged helix-like DNA-binding domain superfamily/Winged helix DNA-binding domain"/>
    <property type="match status" value="1"/>
</dbReference>
<evidence type="ECO:0000313" key="5">
    <source>
        <dbReference type="EMBL" id="MBB5081565.1"/>
    </source>
</evidence>
<dbReference type="PROSITE" id="PS50995">
    <property type="entry name" value="HTH_MARR_2"/>
    <property type="match status" value="1"/>
</dbReference>
<accession>A0A7W8EI34</accession>
<dbReference type="GO" id="GO:0003700">
    <property type="term" value="F:DNA-binding transcription factor activity"/>
    <property type="evidence" value="ECO:0007669"/>
    <property type="project" value="InterPro"/>
</dbReference>
<dbReference type="PANTHER" id="PTHR42756:SF1">
    <property type="entry name" value="TRANSCRIPTIONAL REPRESSOR OF EMRAB OPERON"/>
    <property type="match status" value="1"/>
</dbReference>
<dbReference type="PANTHER" id="PTHR42756">
    <property type="entry name" value="TRANSCRIPTIONAL REGULATOR, MARR"/>
    <property type="match status" value="1"/>
</dbReference>
<evidence type="ECO:0000256" key="1">
    <source>
        <dbReference type="ARBA" id="ARBA00023015"/>
    </source>
</evidence>
<dbReference type="InterPro" id="IPR036390">
    <property type="entry name" value="WH_DNA-bd_sf"/>
</dbReference>
<keyword evidence="6" id="KW-1185">Reference proteome</keyword>
<dbReference type="InterPro" id="IPR000835">
    <property type="entry name" value="HTH_MarR-typ"/>
</dbReference>
<evidence type="ECO:0000256" key="3">
    <source>
        <dbReference type="ARBA" id="ARBA00023163"/>
    </source>
</evidence>
<proteinExistence type="predicted"/>
<dbReference type="EMBL" id="JACHIN010000011">
    <property type="protein sequence ID" value="MBB5081565.1"/>
    <property type="molecule type" value="Genomic_DNA"/>
</dbReference>
<keyword evidence="1" id="KW-0805">Transcription regulation</keyword>
<comment type="caution">
    <text evidence="5">The sequence shown here is derived from an EMBL/GenBank/DDBJ whole genome shotgun (WGS) entry which is preliminary data.</text>
</comment>
<dbReference type="Proteomes" id="UP000568380">
    <property type="component" value="Unassembled WGS sequence"/>
</dbReference>
<sequence length="161" mass="17820">MDAFDGILAAWQRERPDLDLSPIGVFGRLAGVTRRIETAVEEVFARHGLRQGEFDVLAALRRSGPPYTLIPSELAAVLMMSRAGMTNRLDRLEAAGFIERTLDAADRRSFRITLTEQGRQVIDETLTEHAATLARLAATLSPEDTATLDRITRTILTNLDT</sequence>